<dbReference type="Proteomes" id="UP000244811">
    <property type="component" value="Chromosome 3"/>
</dbReference>
<protein>
    <recommendedName>
        <fullName evidence="13">Macrophage erythroblast attacher</fullName>
    </recommendedName>
</protein>
<dbReference type="InterPro" id="IPR024964">
    <property type="entry name" value="CTLH/CRA"/>
</dbReference>
<dbReference type="InterPro" id="IPR044063">
    <property type="entry name" value="ZF_RING_GID"/>
</dbReference>
<dbReference type="GO" id="GO:0034657">
    <property type="term" value="C:GID complex"/>
    <property type="evidence" value="ECO:0007669"/>
    <property type="project" value="TreeGrafter"/>
</dbReference>
<evidence type="ECO:0008006" key="13">
    <source>
        <dbReference type="Google" id="ProtNLM"/>
    </source>
</evidence>
<keyword evidence="2" id="KW-0963">Cytoplasm</keyword>
<dbReference type="PANTHER" id="PTHR12170:SF2">
    <property type="entry name" value="E3 UBIQUITIN-PROTEIN TRANSFERASE MAEA"/>
    <property type="match status" value="1"/>
</dbReference>
<keyword evidence="5" id="KW-0862">Zinc</keyword>
<dbReference type="GO" id="GO:0061630">
    <property type="term" value="F:ubiquitin protein ligase activity"/>
    <property type="evidence" value="ECO:0007669"/>
    <property type="project" value="InterPro"/>
</dbReference>
<evidence type="ECO:0000313" key="11">
    <source>
        <dbReference type="EMBL" id="UKK01326.1"/>
    </source>
</evidence>
<accession>A0A976MDB8</accession>
<evidence type="ECO:0000256" key="6">
    <source>
        <dbReference type="PROSITE-ProRule" id="PRU01215"/>
    </source>
</evidence>
<evidence type="ECO:0000256" key="4">
    <source>
        <dbReference type="ARBA" id="ARBA00022771"/>
    </source>
</evidence>
<dbReference type="GO" id="GO:0043161">
    <property type="term" value="P:proteasome-mediated ubiquitin-dependent protein catabolic process"/>
    <property type="evidence" value="ECO:0007669"/>
    <property type="project" value="InterPro"/>
</dbReference>
<evidence type="ECO:0000256" key="7">
    <source>
        <dbReference type="SAM" id="Coils"/>
    </source>
</evidence>
<sequence length="445" mass="51259">MDSQDKPQNKLEQNLTKTNLENPPNRLGETVNIVDRSLISVPYELLSSNIKDIEYLLEKKLLIVTTYLIKKIVNIEDKTLLKEKILRALERLEEIKGQIKKIDDNMERQMVNLYTRLNELKNEPDLYINQISSNFTFDTYRKRVSWILAEYLSRKSFNNTLDIFVEEENIEKFVDFDVHSNCNKIISDLANHDLNSALVWAEENRNSLAKINSTLLYELRLQKIISMLKSGTLSQVLEMINQFVTNDVLEKCPDARKIITAAIFYTKEDLGADDKQNGAPNNTNTQGSVTAGENTVEVMDKRYSYLMSEHRWNKINQEFSKAISKIYGFREKAILEDLIQAGFSAIKSKGCRDYKNPTCPACLPEWATYVERIPTLHKLQSILICPITGTIMDYSNPPLASPDGYVISKNALKFLNRNNNNDDYIICPKTNKTIHISDFKKIFIT</sequence>
<evidence type="ECO:0000256" key="5">
    <source>
        <dbReference type="ARBA" id="ARBA00022833"/>
    </source>
</evidence>
<feature type="coiled-coil region" evidence="7">
    <location>
        <begin position="75"/>
        <end position="123"/>
    </location>
</feature>
<dbReference type="GO" id="GO:0005737">
    <property type="term" value="C:cytoplasm"/>
    <property type="evidence" value="ECO:0007669"/>
    <property type="project" value="UniProtKB-SubCell"/>
</dbReference>
<dbReference type="CDD" id="cd16659">
    <property type="entry name" value="RING-Ubox_Emp"/>
    <property type="match status" value="1"/>
</dbReference>
<keyword evidence="3" id="KW-0479">Metal-binding</keyword>
<dbReference type="PANTHER" id="PTHR12170">
    <property type="entry name" value="MACROPHAGE ERYTHROBLAST ATTACHER-RELATED"/>
    <property type="match status" value="1"/>
</dbReference>
<evidence type="ECO:0000259" key="9">
    <source>
        <dbReference type="PROSITE" id="PS50897"/>
    </source>
</evidence>
<feature type="zinc finger region" description="RING-Gid-type" evidence="6">
    <location>
        <begin position="359"/>
        <end position="430"/>
    </location>
</feature>
<dbReference type="EMBL" id="CP056070">
    <property type="protein sequence ID" value="UKK01326.1"/>
    <property type="molecule type" value="Genomic_DNA"/>
</dbReference>
<feature type="compositionally biased region" description="Polar residues" evidence="8">
    <location>
        <begin position="10"/>
        <end position="22"/>
    </location>
</feature>
<dbReference type="PROSITE" id="PS50897">
    <property type="entry name" value="CTLH"/>
    <property type="match status" value="1"/>
</dbReference>
<evidence type="ECO:0000313" key="12">
    <source>
        <dbReference type="Proteomes" id="UP000244811"/>
    </source>
</evidence>
<dbReference type="Pfam" id="PF10607">
    <property type="entry name" value="CTLH"/>
    <property type="match status" value="1"/>
</dbReference>
<organism evidence="11 12">
    <name type="scientific">Theileria orientalis</name>
    <dbReference type="NCBI Taxonomy" id="68886"/>
    <lineage>
        <taxon>Eukaryota</taxon>
        <taxon>Sar</taxon>
        <taxon>Alveolata</taxon>
        <taxon>Apicomplexa</taxon>
        <taxon>Aconoidasida</taxon>
        <taxon>Piroplasmida</taxon>
        <taxon>Theileriidae</taxon>
        <taxon>Theileria</taxon>
    </lineage>
</organism>
<reference evidence="11" key="1">
    <citation type="submission" date="2022-07" db="EMBL/GenBank/DDBJ databases">
        <title>Evaluation of T. orientalis genome assembly methods using nanopore sequencing and analysis of variation between genomes.</title>
        <authorList>
            <person name="Yam J."/>
            <person name="Micallef M.L."/>
            <person name="Liu M."/>
            <person name="Djordjevic S.P."/>
            <person name="Bogema D.R."/>
            <person name="Jenkins C."/>
        </authorList>
    </citation>
    <scope>NUCLEOTIDE SEQUENCE</scope>
    <source>
        <strain evidence="11">Goon Nure</strain>
    </source>
</reference>
<dbReference type="InterPro" id="IPR006595">
    <property type="entry name" value="CTLH_C"/>
</dbReference>
<dbReference type="AlphaFoldDB" id="A0A976MDB8"/>
<feature type="domain" description="CTLH" evidence="9">
    <location>
        <begin position="178"/>
        <end position="235"/>
    </location>
</feature>
<dbReference type="InterPro" id="IPR045098">
    <property type="entry name" value="Fyv10_fam"/>
</dbReference>
<evidence type="ECO:0000256" key="8">
    <source>
        <dbReference type="SAM" id="MobiDB-lite"/>
    </source>
</evidence>
<keyword evidence="4 6" id="KW-0863">Zinc-finger</keyword>
<keyword evidence="7" id="KW-0175">Coiled coil</keyword>
<feature type="region of interest" description="Disordered" evidence="8">
    <location>
        <begin position="1"/>
        <end position="24"/>
    </location>
</feature>
<dbReference type="SMART" id="SM00668">
    <property type="entry name" value="CTLH"/>
    <property type="match status" value="1"/>
</dbReference>
<comment type="subcellular location">
    <subcellularLocation>
        <location evidence="1">Cytoplasm</location>
    </subcellularLocation>
</comment>
<feature type="domain" description="RING-Gid-type" evidence="10">
    <location>
        <begin position="359"/>
        <end position="430"/>
    </location>
</feature>
<dbReference type="GO" id="GO:0008270">
    <property type="term" value="F:zinc ion binding"/>
    <property type="evidence" value="ECO:0007669"/>
    <property type="project" value="UniProtKB-KW"/>
</dbReference>
<evidence type="ECO:0000256" key="1">
    <source>
        <dbReference type="ARBA" id="ARBA00004496"/>
    </source>
</evidence>
<dbReference type="PROSITE" id="PS51867">
    <property type="entry name" value="ZF_RING_GID"/>
    <property type="match status" value="1"/>
</dbReference>
<gene>
    <name evidence="11" type="ORF">MACK_002139</name>
</gene>
<name>A0A976MDB8_THEOR</name>
<dbReference type="GO" id="GO:0005634">
    <property type="term" value="C:nucleus"/>
    <property type="evidence" value="ECO:0007669"/>
    <property type="project" value="TreeGrafter"/>
</dbReference>
<proteinExistence type="predicted"/>
<evidence type="ECO:0000256" key="3">
    <source>
        <dbReference type="ARBA" id="ARBA00022723"/>
    </source>
</evidence>
<evidence type="ECO:0000256" key="2">
    <source>
        <dbReference type="ARBA" id="ARBA00022490"/>
    </source>
</evidence>
<evidence type="ECO:0000259" key="10">
    <source>
        <dbReference type="PROSITE" id="PS51867"/>
    </source>
</evidence>